<reference evidence="4" key="2">
    <citation type="journal article" date="2022" name="Res Sq">
        <title>Comparative Genomics Reveals Insights into the Divergent Evolution of Astigmatic Mites and Household Pest Adaptations.</title>
        <authorList>
            <person name="Xiong Q."/>
            <person name="Wan A.T.-Y."/>
            <person name="Liu X.-Y."/>
            <person name="Fung C.S.-H."/>
            <person name="Xiao X."/>
            <person name="Malainual N."/>
            <person name="Hou J."/>
            <person name="Wang L."/>
            <person name="Wang M."/>
            <person name="Yang K."/>
            <person name="Cui Y."/>
            <person name="Leung E."/>
            <person name="Nong W."/>
            <person name="Shin S.-K."/>
            <person name="Au S."/>
            <person name="Jeong K.Y."/>
            <person name="Chew F.T."/>
            <person name="Hui J."/>
            <person name="Leung T.F."/>
            <person name="Tungtrongchitr A."/>
            <person name="Zhong N."/>
            <person name="Liu Z."/>
            <person name="Tsui S."/>
        </authorList>
    </citation>
    <scope>NUCLEOTIDE SEQUENCE</scope>
    <source>
        <strain evidence="4">Derf</strain>
        <tissue evidence="4">Whole organism</tissue>
    </source>
</reference>
<dbReference type="InterPro" id="IPR004562">
    <property type="entry name" value="LipoylTrfase_LipoateP_Ligase"/>
</dbReference>
<gene>
    <name evidence="4" type="primary">LIPT1</name>
    <name evidence="4" type="ORF">DERF_003120</name>
</gene>
<dbReference type="InterPro" id="IPR004143">
    <property type="entry name" value="BPL_LPL_catalytic"/>
</dbReference>
<dbReference type="InterPro" id="IPR045864">
    <property type="entry name" value="aa-tRNA-synth_II/BPL/LPL"/>
</dbReference>
<organism evidence="4 5">
    <name type="scientific">Dermatophagoides farinae</name>
    <name type="common">American house dust mite</name>
    <dbReference type="NCBI Taxonomy" id="6954"/>
    <lineage>
        <taxon>Eukaryota</taxon>
        <taxon>Metazoa</taxon>
        <taxon>Ecdysozoa</taxon>
        <taxon>Arthropoda</taxon>
        <taxon>Chelicerata</taxon>
        <taxon>Arachnida</taxon>
        <taxon>Acari</taxon>
        <taxon>Acariformes</taxon>
        <taxon>Sarcoptiformes</taxon>
        <taxon>Astigmata</taxon>
        <taxon>Psoroptidia</taxon>
        <taxon>Analgoidea</taxon>
        <taxon>Pyroglyphidae</taxon>
        <taxon>Dermatophagoidinae</taxon>
        <taxon>Dermatophagoides</taxon>
    </lineage>
</organism>
<dbReference type="GO" id="GO:0005739">
    <property type="term" value="C:mitochondrion"/>
    <property type="evidence" value="ECO:0007669"/>
    <property type="project" value="TreeGrafter"/>
</dbReference>
<dbReference type="Proteomes" id="UP000790347">
    <property type="component" value="Unassembled WGS sequence"/>
</dbReference>
<dbReference type="GO" id="GO:0017118">
    <property type="term" value="F:lipoyltransferase activity"/>
    <property type="evidence" value="ECO:0007669"/>
    <property type="project" value="TreeGrafter"/>
</dbReference>
<dbReference type="EMBL" id="ASGP02000001">
    <property type="protein sequence ID" value="KAH9529228.1"/>
    <property type="molecule type" value="Genomic_DNA"/>
</dbReference>
<dbReference type="PROSITE" id="PS51733">
    <property type="entry name" value="BPL_LPL_CATALYTIC"/>
    <property type="match status" value="1"/>
</dbReference>
<evidence type="ECO:0000256" key="2">
    <source>
        <dbReference type="ARBA" id="ARBA00008242"/>
    </source>
</evidence>
<dbReference type="SUPFAM" id="SSF55681">
    <property type="entry name" value="Class II aaRS and biotin synthetases"/>
    <property type="match status" value="1"/>
</dbReference>
<reference evidence="4" key="1">
    <citation type="submission" date="2013-05" db="EMBL/GenBank/DDBJ databases">
        <authorList>
            <person name="Yim A.K.Y."/>
            <person name="Chan T.F."/>
            <person name="Ji K.M."/>
            <person name="Liu X.Y."/>
            <person name="Zhou J.W."/>
            <person name="Li R.Q."/>
            <person name="Yang K.Y."/>
            <person name="Li J."/>
            <person name="Li M."/>
            <person name="Law P.T.W."/>
            <person name="Wu Y.L."/>
            <person name="Cai Z.L."/>
            <person name="Qin H."/>
            <person name="Bao Y."/>
            <person name="Leung R.K.K."/>
            <person name="Ng P.K.S."/>
            <person name="Zou J."/>
            <person name="Zhong X.J."/>
            <person name="Ran P.X."/>
            <person name="Zhong N.S."/>
            <person name="Liu Z.G."/>
            <person name="Tsui S.K.W."/>
        </authorList>
    </citation>
    <scope>NUCLEOTIDE SEQUENCE</scope>
    <source>
        <strain evidence="4">Derf</strain>
        <tissue evidence="4">Whole organism</tissue>
    </source>
</reference>
<dbReference type="GO" id="GO:0009249">
    <property type="term" value="P:protein lipoylation"/>
    <property type="evidence" value="ECO:0007669"/>
    <property type="project" value="InterPro"/>
</dbReference>
<evidence type="ECO:0000313" key="4">
    <source>
        <dbReference type="EMBL" id="KAH9529228.1"/>
    </source>
</evidence>
<comment type="similarity">
    <text evidence="2">Belongs to the LplA family.</text>
</comment>
<dbReference type="PANTHER" id="PTHR12561:SF3">
    <property type="entry name" value="LIPOYLTRANSFERASE 1, MITOCHONDRIAL"/>
    <property type="match status" value="1"/>
</dbReference>
<dbReference type="Gene3D" id="3.30.930.10">
    <property type="entry name" value="Bira Bifunctional Protein, Domain 2"/>
    <property type="match status" value="1"/>
</dbReference>
<keyword evidence="5" id="KW-1185">Reference proteome</keyword>
<dbReference type="CDD" id="cd16443">
    <property type="entry name" value="LplA"/>
    <property type="match status" value="1"/>
</dbReference>
<dbReference type="Gene3D" id="3.30.390.50">
    <property type="entry name" value="CO dehydrogenase flavoprotein, C-terminal domain"/>
    <property type="match status" value="1"/>
</dbReference>
<comment type="caution">
    <text evidence="4">The sequence shown here is derived from an EMBL/GenBank/DDBJ whole genome shotgun (WGS) entry which is preliminary data.</text>
</comment>
<proteinExistence type="inferred from homology"/>
<protein>
    <submittedName>
        <fullName evidence="4">Lipoyltransferase 1, mitochondrial</fullName>
    </submittedName>
</protein>
<evidence type="ECO:0000313" key="5">
    <source>
        <dbReference type="Proteomes" id="UP000790347"/>
    </source>
</evidence>
<dbReference type="Pfam" id="PF21948">
    <property type="entry name" value="LplA-B_cat"/>
    <property type="match status" value="1"/>
</dbReference>
<evidence type="ECO:0000256" key="1">
    <source>
        <dbReference type="ARBA" id="ARBA00005085"/>
    </source>
</evidence>
<comment type="pathway">
    <text evidence="1">Protein modification; protein lipoylation via exogenous pathway; protein N(6)-(lipoyl)lysine from lipoate: step 2/2.</text>
</comment>
<name>A0A922IE61_DERFA</name>
<feature type="domain" description="BPL/LPL catalytic" evidence="3">
    <location>
        <begin position="91"/>
        <end position="278"/>
    </location>
</feature>
<dbReference type="PANTHER" id="PTHR12561">
    <property type="entry name" value="LIPOATE-PROTEIN LIGASE"/>
    <property type="match status" value="1"/>
</dbReference>
<dbReference type="AlphaFoldDB" id="A0A922IE61"/>
<sequence length="500" mass="57621">MKQRLIRLAEYCRKSKTDFKEISLTIGKKHGLQHFSSSINVNSKNRTNHELITPWIKSLLQSGSVIVSTVDDIYANLALEEWLFQNYDFSVNNEQILLLWYNRPAVVVGRHQNVWLEASIDYCRQNGIDVARRNSGGGTVYHDMNNLNISFITSRKFYDRSRNLQFIRDVLSDNFRIDANISPRKDLVICDGGEKISGTASKLNDHNSYHHCTLLVDVDKSNLRNALRLQPLMNVYSNATKSVPSSTINLKSLHQSMTMKSLIQAISKNYSKYYTANKDRISFVHYLDQIDSERFGPVIDDIRSKFQSWEWVFGSTPKFTICSKLFSDRSMEYQMKITIEKGYIQHVSIEPNLLNDDYDKILQTVLIGKVRFEEKNLEQAFETIKSVDKHDQILTKILLTIFDEYFKTYSSVHLPNLNKWNDFLIKTKDVTLVVAATDVADSGSEDDVFRRILRISTDESSFLLAFKVLADVSPPLLSPISSLNEKAKKIEDLIFVLKYE</sequence>
<accession>A0A922IE61</accession>
<evidence type="ECO:0000259" key="3">
    <source>
        <dbReference type="PROSITE" id="PS51733"/>
    </source>
</evidence>